<evidence type="ECO:0000256" key="8">
    <source>
        <dbReference type="PIRSR" id="PIRSR602401-1"/>
    </source>
</evidence>
<dbReference type="InterPro" id="IPR050121">
    <property type="entry name" value="Cytochrome_P450_monoxygenase"/>
</dbReference>
<comment type="similarity">
    <text evidence="2">Belongs to the cytochrome P450 family.</text>
</comment>
<dbReference type="Pfam" id="PF00067">
    <property type="entry name" value="p450"/>
    <property type="match status" value="1"/>
</dbReference>
<dbReference type="AlphaFoldDB" id="A0A9P8RJ36"/>
<dbReference type="PANTHER" id="PTHR24305:SF157">
    <property type="entry name" value="N-ACETYLTRYPTOPHAN 6-HYDROXYLASE IVOC-RELATED"/>
    <property type="match status" value="1"/>
</dbReference>
<dbReference type="InterPro" id="IPR002401">
    <property type="entry name" value="Cyt_P450_E_grp-I"/>
</dbReference>
<comment type="caution">
    <text evidence="10">The sequence shown here is derived from an EMBL/GenBank/DDBJ whole genome shotgun (WGS) entry which is preliminary data.</text>
</comment>
<keyword evidence="9" id="KW-0472">Membrane</keyword>
<gene>
    <name evidence="10" type="ORF">BKA67DRAFT_670557</name>
</gene>
<evidence type="ECO:0000313" key="10">
    <source>
        <dbReference type="EMBL" id="KAH6645046.1"/>
    </source>
</evidence>
<evidence type="ECO:0000256" key="7">
    <source>
        <dbReference type="ARBA" id="ARBA00023033"/>
    </source>
</evidence>
<dbReference type="InterPro" id="IPR001128">
    <property type="entry name" value="Cyt_P450"/>
</dbReference>
<dbReference type="OrthoDB" id="3945418at2759"/>
<name>A0A9P8RJ36_9PEZI</name>
<dbReference type="GeneID" id="70137565"/>
<evidence type="ECO:0000256" key="6">
    <source>
        <dbReference type="ARBA" id="ARBA00023004"/>
    </source>
</evidence>
<feature type="transmembrane region" description="Helical" evidence="9">
    <location>
        <begin position="23"/>
        <end position="45"/>
    </location>
</feature>
<dbReference type="EMBL" id="JAGPXC010000012">
    <property type="protein sequence ID" value="KAH6645046.1"/>
    <property type="molecule type" value="Genomic_DNA"/>
</dbReference>
<evidence type="ECO:0000256" key="5">
    <source>
        <dbReference type="ARBA" id="ARBA00023002"/>
    </source>
</evidence>
<dbReference type="PRINTS" id="PR00463">
    <property type="entry name" value="EP450I"/>
</dbReference>
<evidence type="ECO:0000313" key="11">
    <source>
        <dbReference type="Proteomes" id="UP000758603"/>
    </source>
</evidence>
<evidence type="ECO:0000256" key="4">
    <source>
        <dbReference type="ARBA" id="ARBA00022723"/>
    </source>
</evidence>
<dbReference type="GO" id="GO:0005506">
    <property type="term" value="F:iron ion binding"/>
    <property type="evidence" value="ECO:0007669"/>
    <property type="project" value="InterPro"/>
</dbReference>
<organism evidence="10 11">
    <name type="scientific">Truncatella angustata</name>
    <dbReference type="NCBI Taxonomy" id="152316"/>
    <lineage>
        <taxon>Eukaryota</taxon>
        <taxon>Fungi</taxon>
        <taxon>Dikarya</taxon>
        <taxon>Ascomycota</taxon>
        <taxon>Pezizomycotina</taxon>
        <taxon>Sordariomycetes</taxon>
        <taxon>Xylariomycetidae</taxon>
        <taxon>Amphisphaeriales</taxon>
        <taxon>Sporocadaceae</taxon>
        <taxon>Truncatella</taxon>
    </lineage>
</organism>
<keyword evidence="3 8" id="KW-0349">Heme</keyword>
<feature type="binding site" description="axial binding residue" evidence="8">
    <location>
        <position position="472"/>
    </location>
    <ligand>
        <name>heme</name>
        <dbReference type="ChEBI" id="CHEBI:30413"/>
    </ligand>
    <ligandPart>
        <name>Fe</name>
        <dbReference type="ChEBI" id="CHEBI:18248"/>
    </ligandPart>
</feature>
<dbReference type="SUPFAM" id="SSF48264">
    <property type="entry name" value="Cytochrome P450"/>
    <property type="match status" value="1"/>
</dbReference>
<comment type="cofactor">
    <cofactor evidence="1 8">
        <name>heme</name>
        <dbReference type="ChEBI" id="CHEBI:30413"/>
    </cofactor>
</comment>
<evidence type="ECO:0000256" key="2">
    <source>
        <dbReference type="ARBA" id="ARBA00010617"/>
    </source>
</evidence>
<dbReference type="RefSeq" id="XP_045951560.1">
    <property type="nucleotide sequence ID" value="XM_046108674.1"/>
</dbReference>
<evidence type="ECO:0000256" key="9">
    <source>
        <dbReference type="SAM" id="Phobius"/>
    </source>
</evidence>
<dbReference type="GO" id="GO:0016705">
    <property type="term" value="F:oxidoreductase activity, acting on paired donors, with incorporation or reduction of molecular oxygen"/>
    <property type="evidence" value="ECO:0007669"/>
    <property type="project" value="InterPro"/>
</dbReference>
<protein>
    <submittedName>
        <fullName evidence="10">Benzoate 4-monooxygenase cytochrome P450</fullName>
    </submittedName>
</protein>
<dbReference type="Gene3D" id="1.10.630.10">
    <property type="entry name" value="Cytochrome P450"/>
    <property type="match status" value="1"/>
</dbReference>
<proteinExistence type="inferred from homology"/>
<dbReference type="Proteomes" id="UP000758603">
    <property type="component" value="Unassembled WGS sequence"/>
</dbReference>
<dbReference type="GO" id="GO:0004497">
    <property type="term" value="F:monooxygenase activity"/>
    <property type="evidence" value="ECO:0007669"/>
    <property type="project" value="UniProtKB-KW"/>
</dbReference>
<dbReference type="InterPro" id="IPR036396">
    <property type="entry name" value="Cyt_P450_sf"/>
</dbReference>
<dbReference type="CDD" id="cd11062">
    <property type="entry name" value="CYP58-like"/>
    <property type="match status" value="1"/>
</dbReference>
<evidence type="ECO:0000256" key="3">
    <source>
        <dbReference type="ARBA" id="ARBA00022617"/>
    </source>
</evidence>
<dbReference type="GO" id="GO:0020037">
    <property type="term" value="F:heme binding"/>
    <property type="evidence" value="ECO:0007669"/>
    <property type="project" value="InterPro"/>
</dbReference>
<keyword evidence="9" id="KW-1133">Transmembrane helix</keyword>
<keyword evidence="5" id="KW-0560">Oxidoreductase</keyword>
<dbReference type="PANTHER" id="PTHR24305">
    <property type="entry name" value="CYTOCHROME P450"/>
    <property type="match status" value="1"/>
</dbReference>
<accession>A0A9P8RJ36</accession>
<keyword evidence="7" id="KW-0503">Monooxygenase</keyword>
<sequence length="531" mass="60556">MPVLYDRLDAVVFAFRNSDYWDILWRAATVLVVYNIGLIVHRLFLSPLAKFPGPKLLAATPWYETLVDIWNHDFPERLRKIHEQYGPIVRVSPWELHINDAGFIDTVFATAAKHRTDIIAPQGLGMDVDSVGSTAQHDVHQMRRKPLDKFLSRQNVVRIQSMIHDEIRVLDRKVAVAKGSGSALRLDHAFMAFTGDIVGQLACGESPRLLDGPGFTPEWYNMIRGAARMIPLLRHFPVVGRLSQYAPVGIIRAIIPKSTGFRILKLLGDERISRIHVEVQREKQTHTEEGSSMFHHLLRSDIPETEKHPIRLSAEATSFLGAGTFPTATTLTLITYYILAQPCIETRLRKELAAVTSEFDYQVPSWTEIEQVEYVGACIKEGLRIMRLFRRKSRISIDRELQFNEWTIPKNARHWALHSKTHANSMSPYSMHMDPSVFPEPSKFKPERWLSENLHPAMDRNLNPFLKGSRNCIGMHVAWAQMYLILATLFRPNKSYRLSLGDSDESDIVPIIDEEFGAAKHGARGLRTMVI</sequence>
<reference evidence="10" key="1">
    <citation type="journal article" date="2021" name="Nat. Commun.">
        <title>Genetic determinants of endophytism in the Arabidopsis root mycobiome.</title>
        <authorList>
            <person name="Mesny F."/>
            <person name="Miyauchi S."/>
            <person name="Thiergart T."/>
            <person name="Pickel B."/>
            <person name="Atanasova L."/>
            <person name="Karlsson M."/>
            <person name="Huettel B."/>
            <person name="Barry K.W."/>
            <person name="Haridas S."/>
            <person name="Chen C."/>
            <person name="Bauer D."/>
            <person name="Andreopoulos W."/>
            <person name="Pangilinan J."/>
            <person name="LaButti K."/>
            <person name="Riley R."/>
            <person name="Lipzen A."/>
            <person name="Clum A."/>
            <person name="Drula E."/>
            <person name="Henrissat B."/>
            <person name="Kohler A."/>
            <person name="Grigoriev I.V."/>
            <person name="Martin F.M."/>
            <person name="Hacquard S."/>
        </authorList>
    </citation>
    <scope>NUCLEOTIDE SEQUENCE</scope>
    <source>
        <strain evidence="10">MPI-SDFR-AT-0073</strain>
    </source>
</reference>
<keyword evidence="4 8" id="KW-0479">Metal-binding</keyword>
<keyword evidence="9" id="KW-0812">Transmembrane</keyword>
<keyword evidence="11" id="KW-1185">Reference proteome</keyword>
<evidence type="ECO:0000256" key="1">
    <source>
        <dbReference type="ARBA" id="ARBA00001971"/>
    </source>
</evidence>
<keyword evidence="6 8" id="KW-0408">Iron</keyword>